<dbReference type="Gene3D" id="3.30.470.10">
    <property type="match status" value="1"/>
</dbReference>
<dbReference type="GO" id="GO:0004084">
    <property type="term" value="F:branched-chain-amino-acid transaminase activity"/>
    <property type="evidence" value="ECO:0007669"/>
    <property type="project" value="InterPro"/>
</dbReference>
<dbReference type="InParanoid" id="A0A6P8J0H5"/>
<dbReference type="PANTHER" id="PTHR11825">
    <property type="entry name" value="SUBGROUP IIII AMINOTRANSFERASE"/>
    <property type="match status" value="1"/>
</dbReference>
<keyword evidence="3" id="KW-0663">Pyridoxal phosphate</keyword>
<feature type="non-terminal residue" evidence="5">
    <location>
        <position position="174"/>
    </location>
</feature>
<dbReference type="InterPro" id="IPR043131">
    <property type="entry name" value="BCAT-like_N"/>
</dbReference>
<organism evidence="4 5">
    <name type="scientific">Actinia tenebrosa</name>
    <name type="common">Australian red waratah sea anemone</name>
    <dbReference type="NCBI Taxonomy" id="6105"/>
    <lineage>
        <taxon>Eukaryota</taxon>
        <taxon>Metazoa</taxon>
        <taxon>Cnidaria</taxon>
        <taxon>Anthozoa</taxon>
        <taxon>Hexacorallia</taxon>
        <taxon>Actiniaria</taxon>
        <taxon>Actiniidae</taxon>
        <taxon>Actinia</taxon>
    </lineage>
</organism>
<dbReference type="InterPro" id="IPR036038">
    <property type="entry name" value="Aminotransferase-like"/>
</dbReference>
<evidence type="ECO:0000313" key="4">
    <source>
        <dbReference type="Proteomes" id="UP000515163"/>
    </source>
</evidence>
<dbReference type="InterPro" id="IPR005786">
    <property type="entry name" value="B_amino_transII"/>
</dbReference>
<sequence>MAAKMNFLGLAKLYNISLYNRLIPKQKLLAASLVRFQSTYQDIQFDKLTVNEATKPKPKPDNNTLVFGKEFTDHYLRIEWTESKGWDAPKILPYGDLALPPAASALHYGLELLGITTFEIYLRMVAKISQISQKALSDYVSLYHDGRNTSSRNNKTGILSGRDNGALLSSSLFP</sequence>
<dbReference type="AlphaFoldDB" id="A0A6P8J0H5"/>
<dbReference type="PANTHER" id="PTHR11825:SF44">
    <property type="entry name" value="BRANCHED-CHAIN-AMINO-ACID AMINOTRANSFERASE"/>
    <property type="match status" value="1"/>
</dbReference>
<evidence type="ECO:0000256" key="2">
    <source>
        <dbReference type="ARBA" id="ARBA00009320"/>
    </source>
</evidence>
<comment type="cofactor">
    <cofactor evidence="1">
        <name>pyridoxal 5'-phosphate</name>
        <dbReference type="ChEBI" id="CHEBI:597326"/>
    </cofactor>
</comment>
<evidence type="ECO:0000313" key="5">
    <source>
        <dbReference type="RefSeq" id="XP_031572954.1"/>
    </source>
</evidence>
<evidence type="ECO:0000256" key="3">
    <source>
        <dbReference type="ARBA" id="ARBA00022898"/>
    </source>
</evidence>
<reference evidence="5" key="1">
    <citation type="submission" date="2025-08" db="UniProtKB">
        <authorList>
            <consortium name="RefSeq"/>
        </authorList>
    </citation>
    <scope>IDENTIFICATION</scope>
    <source>
        <tissue evidence="5">Tentacle</tissue>
    </source>
</reference>
<dbReference type="OrthoDB" id="1732691at2759"/>
<dbReference type="GO" id="GO:0009099">
    <property type="term" value="P:L-valine biosynthetic process"/>
    <property type="evidence" value="ECO:0007669"/>
    <property type="project" value="TreeGrafter"/>
</dbReference>
<dbReference type="GO" id="GO:0009098">
    <property type="term" value="P:L-leucine biosynthetic process"/>
    <property type="evidence" value="ECO:0007669"/>
    <property type="project" value="TreeGrafter"/>
</dbReference>
<gene>
    <name evidence="5" type="primary">LOC116306955</name>
</gene>
<dbReference type="Proteomes" id="UP000515163">
    <property type="component" value="Unplaced"/>
</dbReference>
<accession>A0A6P8J0H5</accession>
<name>A0A6P8J0H5_ACTTE</name>
<evidence type="ECO:0000256" key="1">
    <source>
        <dbReference type="ARBA" id="ARBA00001933"/>
    </source>
</evidence>
<dbReference type="GeneID" id="116306955"/>
<proteinExistence type="inferred from homology"/>
<dbReference type="SUPFAM" id="SSF56752">
    <property type="entry name" value="D-aminoacid aminotransferase-like PLP-dependent enzymes"/>
    <property type="match status" value="1"/>
</dbReference>
<keyword evidence="4" id="KW-1185">Reference proteome</keyword>
<comment type="similarity">
    <text evidence="2">Belongs to the class-IV pyridoxal-phosphate-dependent aminotransferase family.</text>
</comment>
<dbReference type="RefSeq" id="XP_031572954.1">
    <property type="nucleotide sequence ID" value="XM_031717094.1"/>
</dbReference>
<dbReference type="KEGG" id="aten:116306955"/>
<protein>
    <submittedName>
        <fullName evidence="5">Branched-chain-amino-acid aminotransferase-like</fullName>
    </submittedName>
</protein>
<dbReference type="GO" id="GO:0005739">
    <property type="term" value="C:mitochondrion"/>
    <property type="evidence" value="ECO:0007669"/>
    <property type="project" value="TreeGrafter"/>
</dbReference>